<evidence type="ECO:0000256" key="2">
    <source>
        <dbReference type="ARBA" id="ARBA00022723"/>
    </source>
</evidence>
<comment type="similarity">
    <text evidence="1">Belongs to the sulfatase family.</text>
</comment>
<evidence type="ECO:0000256" key="4">
    <source>
        <dbReference type="ARBA" id="ARBA00022837"/>
    </source>
</evidence>
<dbReference type="InterPro" id="IPR000917">
    <property type="entry name" value="Sulfatase_N"/>
</dbReference>
<evidence type="ECO:0000256" key="1">
    <source>
        <dbReference type="ARBA" id="ARBA00008779"/>
    </source>
</evidence>
<accession>A0A5R9GF62</accession>
<dbReference type="InterPro" id="IPR017850">
    <property type="entry name" value="Alkaline_phosphatase_core_sf"/>
</dbReference>
<sequence>MEPMDRKPNIVIFMTDQQHVETIGADGLCRTPHLNRYMEEGVAFANAFTNCPMCTPARATALTGLHPHEHKVVQNAHSPFAFCNKLGEGMETIGDALRKEGYRTAYAGKWHVGHSQPEEHGFDANLRIAPREGDVERTDPIMLRDRKGEHVLASTVSSPPEQSEVFRIASAVERWLEETAASPEPFLLFASCIEPHVPWHVPEPYASMYDPADLPEWDNYRDDYRDKPLTYSKHYYDVNYCRIRNDWPTMARALAKYYGLVTMVDDAFGRIMNKLEELEKLENTVVIFTSDHGELMGRHGLVGKNELAVDDLIRIPFVVYGKNRFAPRRVDGFVTLGDLFNSTMELAGAPRRDHLDSRSFVPLLRGDPSEPRDEIVVEHHGATIHMNTIRAIRTDRYKYVYRAHEIDEFYDLLEDPGELRNRIADPAYRPAIEAMQDRLLAWAARTNDLAREGIDRAFANPLSVEIGG</sequence>
<feature type="domain" description="Sulfatase N-terminal" evidence="5">
    <location>
        <begin position="8"/>
        <end position="349"/>
    </location>
</feature>
<dbReference type="InterPro" id="IPR024607">
    <property type="entry name" value="Sulfatase_CS"/>
</dbReference>
<evidence type="ECO:0000313" key="6">
    <source>
        <dbReference type="EMBL" id="TLS53809.1"/>
    </source>
</evidence>
<proteinExistence type="inferred from homology"/>
<organism evidence="6 7">
    <name type="scientific">Paenibacillus antri</name>
    <dbReference type="NCBI Taxonomy" id="2582848"/>
    <lineage>
        <taxon>Bacteria</taxon>
        <taxon>Bacillati</taxon>
        <taxon>Bacillota</taxon>
        <taxon>Bacilli</taxon>
        <taxon>Bacillales</taxon>
        <taxon>Paenibacillaceae</taxon>
        <taxon>Paenibacillus</taxon>
    </lineage>
</organism>
<keyword evidence="2" id="KW-0479">Metal-binding</keyword>
<dbReference type="GO" id="GO:0004065">
    <property type="term" value="F:arylsulfatase activity"/>
    <property type="evidence" value="ECO:0007669"/>
    <property type="project" value="TreeGrafter"/>
</dbReference>
<dbReference type="InterPro" id="IPR050738">
    <property type="entry name" value="Sulfatase"/>
</dbReference>
<evidence type="ECO:0000256" key="3">
    <source>
        <dbReference type="ARBA" id="ARBA00022801"/>
    </source>
</evidence>
<dbReference type="GO" id="GO:0046872">
    <property type="term" value="F:metal ion binding"/>
    <property type="evidence" value="ECO:0007669"/>
    <property type="project" value="UniProtKB-KW"/>
</dbReference>
<name>A0A5R9GF62_9BACL</name>
<dbReference type="PROSITE" id="PS00149">
    <property type="entry name" value="SULFATASE_2"/>
    <property type="match status" value="1"/>
</dbReference>
<protein>
    <submittedName>
        <fullName evidence="6">DUF4976 domain-containing protein</fullName>
    </submittedName>
</protein>
<dbReference type="EMBL" id="VCIW01000001">
    <property type="protein sequence ID" value="TLS53809.1"/>
    <property type="molecule type" value="Genomic_DNA"/>
</dbReference>
<dbReference type="Pfam" id="PF00884">
    <property type="entry name" value="Sulfatase"/>
    <property type="match status" value="1"/>
</dbReference>
<evidence type="ECO:0000259" key="5">
    <source>
        <dbReference type="Pfam" id="PF00884"/>
    </source>
</evidence>
<gene>
    <name evidence="6" type="ORF">FE782_00145</name>
</gene>
<dbReference type="Gene3D" id="3.40.720.10">
    <property type="entry name" value="Alkaline Phosphatase, subunit A"/>
    <property type="match status" value="1"/>
</dbReference>
<dbReference type="PANTHER" id="PTHR42693:SF53">
    <property type="entry name" value="ENDO-4-O-SULFATASE"/>
    <property type="match status" value="1"/>
</dbReference>
<dbReference type="PANTHER" id="PTHR42693">
    <property type="entry name" value="ARYLSULFATASE FAMILY MEMBER"/>
    <property type="match status" value="1"/>
</dbReference>
<evidence type="ECO:0000313" key="7">
    <source>
        <dbReference type="Proteomes" id="UP000309676"/>
    </source>
</evidence>
<dbReference type="AlphaFoldDB" id="A0A5R9GF62"/>
<dbReference type="Proteomes" id="UP000309676">
    <property type="component" value="Unassembled WGS sequence"/>
</dbReference>
<comment type="caution">
    <text evidence="6">The sequence shown here is derived from an EMBL/GenBank/DDBJ whole genome shotgun (WGS) entry which is preliminary data.</text>
</comment>
<keyword evidence="7" id="KW-1185">Reference proteome</keyword>
<keyword evidence="3" id="KW-0378">Hydrolase</keyword>
<reference evidence="6 7" key="1">
    <citation type="submission" date="2019-05" db="EMBL/GenBank/DDBJ databases">
        <authorList>
            <person name="Narsing Rao M.P."/>
            <person name="Li W.J."/>
        </authorList>
    </citation>
    <scope>NUCLEOTIDE SEQUENCE [LARGE SCALE GENOMIC DNA]</scope>
    <source>
        <strain evidence="6 7">SYSU_K30003</strain>
    </source>
</reference>
<keyword evidence="4" id="KW-0106">Calcium</keyword>
<dbReference type="SUPFAM" id="SSF53649">
    <property type="entry name" value="Alkaline phosphatase-like"/>
    <property type="match status" value="1"/>
</dbReference>